<feature type="region of interest" description="Disordered" evidence="1">
    <location>
        <begin position="177"/>
        <end position="256"/>
    </location>
</feature>
<feature type="compositionally biased region" description="Pro residues" evidence="1">
    <location>
        <begin position="136"/>
        <end position="146"/>
    </location>
</feature>
<feature type="compositionally biased region" description="Low complexity" evidence="1">
    <location>
        <begin position="111"/>
        <end position="125"/>
    </location>
</feature>
<feature type="compositionally biased region" description="Basic and acidic residues" evidence="1">
    <location>
        <begin position="340"/>
        <end position="350"/>
    </location>
</feature>
<accession>A0AAN8RJA5</accession>
<evidence type="ECO:0000313" key="2">
    <source>
        <dbReference type="EMBL" id="KAK6347453.1"/>
    </source>
</evidence>
<sequence length="350" mass="38355">MQGEPGLLQRPLDRPCGKKECEAKNHKEESEDDDKKDDGDEDDDDDDKDHSRRKHRTRKSKLDAGDKAFRTSGRIMKQLKGNVTTRNQWNSDNPPTSSQCRGVVSNKRVTSGGSDSSLSPAPSDDFNPFGEDLPPKISPPPPPPPQYTSTSTPSRRGTISALREQFQGLSILGLATSAGDRYSRSSRLKRSLENTFPSLSSSSATRPTMLKRPAEEAVPPKHVDKDGAGNEDTMDVDSMGGTPTHRPTSETGLKPAIKRTDYVYIRPGRVTRSVSAAQIRSDRLREQRRSLNGGTAVQPYQNSSPRLLGPDGTPIAKRVRFAAGSKETSGHVVLELPSDQQKKKDSLSKK</sequence>
<proteinExistence type="predicted"/>
<feature type="region of interest" description="Disordered" evidence="1">
    <location>
        <begin position="1"/>
        <end position="158"/>
    </location>
</feature>
<evidence type="ECO:0000313" key="3">
    <source>
        <dbReference type="Proteomes" id="UP001313282"/>
    </source>
</evidence>
<dbReference type="EMBL" id="JAVHNR010000003">
    <property type="protein sequence ID" value="KAK6347453.1"/>
    <property type="molecule type" value="Genomic_DNA"/>
</dbReference>
<evidence type="ECO:0000256" key="1">
    <source>
        <dbReference type="SAM" id="MobiDB-lite"/>
    </source>
</evidence>
<feature type="compositionally biased region" description="Polar residues" evidence="1">
    <location>
        <begin position="290"/>
        <end position="305"/>
    </location>
</feature>
<feature type="compositionally biased region" description="Basic and acidic residues" evidence="1">
    <location>
        <begin position="60"/>
        <end position="69"/>
    </location>
</feature>
<feature type="compositionally biased region" description="Basic and acidic residues" evidence="1">
    <location>
        <begin position="212"/>
        <end position="228"/>
    </location>
</feature>
<keyword evidence="3" id="KW-1185">Reference proteome</keyword>
<feature type="compositionally biased region" description="Polar residues" evidence="1">
    <location>
        <begin position="193"/>
        <end position="206"/>
    </location>
</feature>
<feature type="region of interest" description="Disordered" evidence="1">
    <location>
        <begin position="284"/>
        <end position="313"/>
    </location>
</feature>
<organism evidence="2 3">
    <name type="scientific">Orbilia javanica</name>
    <dbReference type="NCBI Taxonomy" id="47235"/>
    <lineage>
        <taxon>Eukaryota</taxon>
        <taxon>Fungi</taxon>
        <taxon>Dikarya</taxon>
        <taxon>Ascomycota</taxon>
        <taxon>Pezizomycotina</taxon>
        <taxon>Orbiliomycetes</taxon>
        <taxon>Orbiliales</taxon>
        <taxon>Orbiliaceae</taxon>
        <taxon>Orbilia</taxon>
    </lineage>
</organism>
<reference evidence="2 3" key="1">
    <citation type="submission" date="2019-10" db="EMBL/GenBank/DDBJ databases">
        <authorList>
            <person name="Palmer J.M."/>
        </authorList>
    </citation>
    <scope>NUCLEOTIDE SEQUENCE [LARGE SCALE GENOMIC DNA]</scope>
    <source>
        <strain evidence="2 3">TWF718</strain>
    </source>
</reference>
<feature type="compositionally biased region" description="Acidic residues" evidence="1">
    <location>
        <begin position="30"/>
        <end position="47"/>
    </location>
</feature>
<dbReference type="AlphaFoldDB" id="A0AAN8RJA5"/>
<protein>
    <submittedName>
        <fullName evidence="2">Uncharacterized protein</fullName>
    </submittedName>
</protein>
<feature type="compositionally biased region" description="Basic and acidic residues" evidence="1">
    <location>
        <begin position="11"/>
        <end position="29"/>
    </location>
</feature>
<dbReference type="Proteomes" id="UP001313282">
    <property type="component" value="Unassembled WGS sequence"/>
</dbReference>
<name>A0AAN8RJA5_9PEZI</name>
<feature type="compositionally biased region" description="Polar residues" evidence="1">
    <location>
        <begin position="81"/>
        <end position="100"/>
    </location>
</feature>
<gene>
    <name evidence="2" type="ORF">TWF718_005295</name>
</gene>
<feature type="region of interest" description="Disordered" evidence="1">
    <location>
        <begin position="326"/>
        <end position="350"/>
    </location>
</feature>
<comment type="caution">
    <text evidence="2">The sequence shown here is derived from an EMBL/GenBank/DDBJ whole genome shotgun (WGS) entry which is preliminary data.</text>
</comment>